<dbReference type="Gene3D" id="3.30.70.330">
    <property type="match status" value="1"/>
</dbReference>
<dbReference type="PANTHER" id="PTHR23236:SF92">
    <property type="entry name" value="POLYADENYLATE-BINDING PROTEIN 1"/>
    <property type="match status" value="1"/>
</dbReference>
<dbReference type="GO" id="GO:0008143">
    <property type="term" value="F:poly(A) binding"/>
    <property type="evidence" value="ECO:0007669"/>
    <property type="project" value="TreeGrafter"/>
</dbReference>
<dbReference type="SMART" id="SM00360">
    <property type="entry name" value="RRM"/>
    <property type="match status" value="1"/>
</dbReference>
<dbReference type="CDD" id="cd12400">
    <property type="entry name" value="RRM_Nop6"/>
    <property type="match status" value="1"/>
</dbReference>
<dbReference type="InParanoid" id="A0A1Z5KBD3"/>
<gene>
    <name evidence="5" type="ORF">FisN_12Hh166</name>
</gene>
<dbReference type="EMBL" id="BDSP01000203">
    <property type="protein sequence ID" value="GAX23600.1"/>
    <property type="molecule type" value="Genomic_DNA"/>
</dbReference>
<dbReference type="InterPro" id="IPR012677">
    <property type="entry name" value="Nucleotide-bd_a/b_plait_sf"/>
</dbReference>
<comment type="caution">
    <text evidence="5">The sequence shown here is derived from an EMBL/GenBank/DDBJ whole genome shotgun (WGS) entry which is preliminary data.</text>
</comment>
<feature type="region of interest" description="Disordered" evidence="3">
    <location>
        <begin position="1"/>
        <end position="40"/>
    </location>
</feature>
<dbReference type="Proteomes" id="UP000198406">
    <property type="component" value="Unassembled WGS sequence"/>
</dbReference>
<evidence type="ECO:0000259" key="4">
    <source>
        <dbReference type="PROSITE" id="PS50102"/>
    </source>
</evidence>
<feature type="region of interest" description="Disordered" evidence="3">
    <location>
        <begin position="312"/>
        <end position="335"/>
    </location>
</feature>
<dbReference type="PANTHER" id="PTHR23236">
    <property type="entry name" value="EUKARYOTIC TRANSLATION INITIATION FACTOR 4B/4H"/>
    <property type="match status" value="1"/>
</dbReference>
<feature type="compositionally biased region" description="Low complexity" evidence="3">
    <location>
        <begin position="26"/>
        <end position="38"/>
    </location>
</feature>
<dbReference type="OrthoDB" id="439808at2759"/>
<dbReference type="SUPFAM" id="SSF54928">
    <property type="entry name" value="RNA-binding domain, RBD"/>
    <property type="match status" value="1"/>
</dbReference>
<evidence type="ECO:0000313" key="6">
    <source>
        <dbReference type="Proteomes" id="UP000198406"/>
    </source>
</evidence>
<reference evidence="5 6" key="1">
    <citation type="journal article" date="2015" name="Plant Cell">
        <title>Oil accumulation by the oleaginous diatom Fistulifera solaris as revealed by the genome and transcriptome.</title>
        <authorList>
            <person name="Tanaka T."/>
            <person name="Maeda Y."/>
            <person name="Veluchamy A."/>
            <person name="Tanaka M."/>
            <person name="Abida H."/>
            <person name="Marechal E."/>
            <person name="Bowler C."/>
            <person name="Muto M."/>
            <person name="Sunaga Y."/>
            <person name="Tanaka M."/>
            <person name="Yoshino T."/>
            <person name="Taniguchi T."/>
            <person name="Fukuda Y."/>
            <person name="Nemoto M."/>
            <person name="Matsumoto M."/>
            <person name="Wong P.S."/>
            <person name="Aburatani S."/>
            <person name="Fujibuchi W."/>
        </authorList>
    </citation>
    <scope>NUCLEOTIDE SEQUENCE [LARGE SCALE GENOMIC DNA]</scope>
    <source>
        <strain evidence="5 6">JPCC DA0580</strain>
    </source>
</reference>
<dbReference type="Pfam" id="PF00076">
    <property type="entry name" value="RRM_1"/>
    <property type="match status" value="1"/>
</dbReference>
<dbReference type="InterPro" id="IPR035979">
    <property type="entry name" value="RBD_domain_sf"/>
</dbReference>
<sequence>MPKKSKAQIKRLAKRAEARGEVYEAPVTPVTTEESSSSAQLTNVKLLAARRLQQELLDIEKDESMKAKDRRSAKRKAEAIALEKSGCSADELLAWYKEQKDDDRPETNNSRKQKKADATQTDKRKIPYILFIGQLSYDTTKESLLQHFQSELADDDDGFDINEQTCQIRLLTDAKTKKSRGMAFVELSTPELMHACLKLHKTMLEGRRINVEKSAGGGKHSEQRKEKLKTFRTQQEEYIESMVTKMIDEYKQKGEIQDGELDEGVIALCQRHSGAVVQAALERYVDSNGREMDNPSAYLSFLLGKLAQEGIYDSEKGKKAPTNVTDRPPKRVRLK</sequence>
<dbReference type="PROSITE" id="PS50102">
    <property type="entry name" value="RRM"/>
    <property type="match status" value="1"/>
</dbReference>
<feature type="domain" description="RRM" evidence="4">
    <location>
        <begin position="128"/>
        <end position="216"/>
    </location>
</feature>
<keyword evidence="1 2" id="KW-0694">RNA-binding</keyword>
<organism evidence="5 6">
    <name type="scientific">Fistulifera solaris</name>
    <name type="common">Oleaginous diatom</name>
    <dbReference type="NCBI Taxonomy" id="1519565"/>
    <lineage>
        <taxon>Eukaryota</taxon>
        <taxon>Sar</taxon>
        <taxon>Stramenopiles</taxon>
        <taxon>Ochrophyta</taxon>
        <taxon>Bacillariophyta</taxon>
        <taxon>Bacillariophyceae</taxon>
        <taxon>Bacillariophycidae</taxon>
        <taxon>Naviculales</taxon>
        <taxon>Naviculaceae</taxon>
        <taxon>Fistulifera</taxon>
    </lineage>
</organism>
<accession>A0A1Z5KBD3</accession>
<dbReference type="AlphaFoldDB" id="A0A1Z5KBD3"/>
<feature type="compositionally biased region" description="Basic residues" evidence="3">
    <location>
        <begin position="1"/>
        <end position="13"/>
    </location>
</feature>
<evidence type="ECO:0000256" key="3">
    <source>
        <dbReference type="SAM" id="MobiDB-lite"/>
    </source>
</evidence>
<name>A0A1Z5KBD3_FISSO</name>
<dbReference type="InterPro" id="IPR000504">
    <property type="entry name" value="RRM_dom"/>
</dbReference>
<keyword evidence="6" id="KW-1185">Reference proteome</keyword>
<feature type="region of interest" description="Disordered" evidence="3">
    <location>
        <begin position="98"/>
        <end position="120"/>
    </location>
</feature>
<proteinExistence type="predicted"/>
<dbReference type="InterPro" id="IPR034228">
    <property type="entry name" value="Nop6_RRM"/>
</dbReference>
<protein>
    <submittedName>
        <fullName evidence="5">Nucleolar protein 6</fullName>
    </submittedName>
</protein>
<evidence type="ECO:0000256" key="1">
    <source>
        <dbReference type="ARBA" id="ARBA00022884"/>
    </source>
</evidence>
<feature type="region of interest" description="Disordered" evidence="3">
    <location>
        <begin position="59"/>
        <end position="80"/>
    </location>
</feature>
<evidence type="ECO:0000256" key="2">
    <source>
        <dbReference type="PROSITE-ProRule" id="PRU00176"/>
    </source>
</evidence>
<evidence type="ECO:0000313" key="5">
    <source>
        <dbReference type="EMBL" id="GAX23600.1"/>
    </source>
</evidence>